<feature type="region of interest" description="Disordered" evidence="1">
    <location>
        <begin position="32"/>
        <end position="62"/>
    </location>
</feature>
<dbReference type="RefSeq" id="WP_201365059.1">
    <property type="nucleotide sequence ID" value="NZ_BNJJ01000017.1"/>
</dbReference>
<sequence length="83" mass="9813">MFRFLHRSWRAAPIPEVSLRPDIYEEERKARLEEERKRQSARQEALQEARQKNGPLKLGDAEAQLKRISEEVTLEAAERKKRG</sequence>
<evidence type="ECO:0000313" key="3">
    <source>
        <dbReference type="Proteomes" id="UP000635565"/>
    </source>
</evidence>
<dbReference type="Proteomes" id="UP000635565">
    <property type="component" value="Unassembled WGS sequence"/>
</dbReference>
<keyword evidence="3" id="KW-1185">Reference proteome</keyword>
<comment type="caution">
    <text evidence="2">The sequence shown here is derived from an EMBL/GenBank/DDBJ whole genome shotgun (WGS) entry which is preliminary data.</text>
</comment>
<proteinExistence type="predicted"/>
<protein>
    <submittedName>
        <fullName evidence="2">Uncharacterized protein</fullName>
    </submittedName>
</protein>
<evidence type="ECO:0000256" key="1">
    <source>
        <dbReference type="SAM" id="MobiDB-lite"/>
    </source>
</evidence>
<accession>A0ABQ3VP86</accession>
<evidence type="ECO:0000313" key="2">
    <source>
        <dbReference type="EMBL" id="GHO87499.1"/>
    </source>
</evidence>
<gene>
    <name evidence="2" type="ORF">KSZ_55050</name>
</gene>
<dbReference type="EMBL" id="BNJJ01000017">
    <property type="protein sequence ID" value="GHO87499.1"/>
    <property type="molecule type" value="Genomic_DNA"/>
</dbReference>
<organism evidence="2 3">
    <name type="scientific">Dictyobacter formicarum</name>
    <dbReference type="NCBI Taxonomy" id="2778368"/>
    <lineage>
        <taxon>Bacteria</taxon>
        <taxon>Bacillati</taxon>
        <taxon>Chloroflexota</taxon>
        <taxon>Ktedonobacteria</taxon>
        <taxon>Ktedonobacterales</taxon>
        <taxon>Dictyobacteraceae</taxon>
        <taxon>Dictyobacter</taxon>
    </lineage>
</organism>
<name>A0ABQ3VP86_9CHLR</name>
<reference evidence="2 3" key="1">
    <citation type="journal article" date="2021" name="Int. J. Syst. Evol. Microbiol.">
        <title>Reticulibacter mediterranei gen. nov., sp. nov., within the new family Reticulibacteraceae fam. nov., and Ktedonospora formicarum gen. nov., sp. nov., Ktedonobacter robiniae sp. nov., Dictyobacter formicarum sp. nov. and Dictyobacter arantiisoli sp. nov., belonging to the class Ktedonobacteria.</title>
        <authorList>
            <person name="Yabe S."/>
            <person name="Zheng Y."/>
            <person name="Wang C.M."/>
            <person name="Sakai Y."/>
            <person name="Abe K."/>
            <person name="Yokota A."/>
            <person name="Donadio S."/>
            <person name="Cavaletti L."/>
            <person name="Monciardini P."/>
        </authorList>
    </citation>
    <scope>NUCLEOTIDE SEQUENCE [LARGE SCALE GENOMIC DNA]</scope>
    <source>
        <strain evidence="2 3">SOSP1-9</strain>
    </source>
</reference>